<dbReference type="RefSeq" id="WP_269893964.1">
    <property type="nucleotide sequence ID" value="NZ_JAPZPY010000003.1"/>
</dbReference>
<organism evidence="2 3">
    <name type="scientific">Mycobacterium hippophais</name>
    <dbReference type="NCBI Taxonomy" id="3016340"/>
    <lineage>
        <taxon>Bacteria</taxon>
        <taxon>Bacillati</taxon>
        <taxon>Actinomycetota</taxon>
        <taxon>Actinomycetes</taxon>
        <taxon>Mycobacteriales</taxon>
        <taxon>Mycobacteriaceae</taxon>
        <taxon>Mycobacterium</taxon>
    </lineage>
</organism>
<feature type="region of interest" description="Disordered" evidence="1">
    <location>
        <begin position="59"/>
        <end position="82"/>
    </location>
</feature>
<evidence type="ECO:0000313" key="2">
    <source>
        <dbReference type="EMBL" id="MCZ8379261.1"/>
    </source>
</evidence>
<evidence type="ECO:0008006" key="4">
    <source>
        <dbReference type="Google" id="ProtNLM"/>
    </source>
</evidence>
<sequence length="259" mass="26609">MANVEAGEMPLIKPETVVAVGMVGLLLAAIVAGCSNPPEPPSAPMRAEDRSALYADFSTRSDGDAPERFSSGQQVNIAPKPTGAPRLTLVAGRLAVDPPSSGRDSGVVRSPDLGQPITRIGMEWNYTPGAGDGSGLAILGITNLPLDQPEGAPIPVQFMVGQNSWSLSVSPGAIGGDLRLIPVADGAFSAPLPADGSAQRVEIDLDGPVATVHLPDGTARKVSDPRIAAWAGRVAFFGVYAETGVADSRAGLLRVWADT</sequence>
<protein>
    <recommendedName>
        <fullName evidence="4">Lipoprotein</fullName>
    </recommendedName>
</protein>
<reference evidence="2" key="1">
    <citation type="submission" date="2022-12" db="EMBL/GenBank/DDBJ databases">
        <authorList>
            <person name="Deng Y."/>
            <person name="Zhang Y.-Q."/>
        </authorList>
    </citation>
    <scope>NUCLEOTIDE SEQUENCE</scope>
    <source>
        <strain evidence="2">CPCC 205372</strain>
    </source>
</reference>
<evidence type="ECO:0000313" key="3">
    <source>
        <dbReference type="Proteomes" id="UP001142153"/>
    </source>
</evidence>
<keyword evidence="3" id="KW-1185">Reference proteome</keyword>
<accession>A0ABT4PRU2</accession>
<name>A0ABT4PRU2_9MYCO</name>
<dbReference type="Proteomes" id="UP001142153">
    <property type="component" value="Unassembled WGS sequence"/>
</dbReference>
<gene>
    <name evidence="2" type="ORF">O6P37_10335</name>
</gene>
<evidence type="ECO:0000256" key="1">
    <source>
        <dbReference type="SAM" id="MobiDB-lite"/>
    </source>
</evidence>
<proteinExistence type="predicted"/>
<dbReference type="EMBL" id="JAPZPY010000003">
    <property type="protein sequence ID" value="MCZ8379261.1"/>
    <property type="molecule type" value="Genomic_DNA"/>
</dbReference>
<comment type="caution">
    <text evidence="2">The sequence shown here is derived from an EMBL/GenBank/DDBJ whole genome shotgun (WGS) entry which is preliminary data.</text>
</comment>